<keyword evidence="2" id="KW-1185">Reference proteome</keyword>
<name>A0AAW1JSH6_SAPOF</name>
<dbReference type="Gene3D" id="3.30.530.20">
    <property type="match status" value="1"/>
</dbReference>
<organism evidence="1 2">
    <name type="scientific">Saponaria officinalis</name>
    <name type="common">Common soapwort</name>
    <name type="synonym">Lychnis saponaria</name>
    <dbReference type="NCBI Taxonomy" id="3572"/>
    <lineage>
        <taxon>Eukaryota</taxon>
        <taxon>Viridiplantae</taxon>
        <taxon>Streptophyta</taxon>
        <taxon>Embryophyta</taxon>
        <taxon>Tracheophyta</taxon>
        <taxon>Spermatophyta</taxon>
        <taxon>Magnoliopsida</taxon>
        <taxon>eudicotyledons</taxon>
        <taxon>Gunneridae</taxon>
        <taxon>Pentapetalae</taxon>
        <taxon>Caryophyllales</taxon>
        <taxon>Caryophyllaceae</taxon>
        <taxon>Caryophylleae</taxon>
        <taxon>Saponaria</taxon>
    </lineage>
</organism>
<evidence type="ECO:0000313" key="1">
    <source>
        <dbReference type="EMBL" id="KAK9706791.1"/>
    </source>
</evidence>
<reference evidence="1" key="1">
    <citation type="submission" date="2024-03" db="EMBL/GenBank/DDBJ databases">
        <title>WGS assembly of Saponaria officinalis var. Norfolk2.</title>
        <authorList>
            <person name="Jenkins J."/>
            <person name="Shu S."/>
            <person name="Grimwood J."/>
            <person name="Barry K."/>
            <person name="Goodstein D."/>
            <person name="Schmutz J."/>
            <person name="Leebens-Mack J."/>
            <person name="Osbourn A."/>
        </authorList>
    </citation>
    <scope>NUCLEOTIDE SEQUENCE [LARGE SCALE GENOMIC DNA]</scope>
    <source>
        <strain evidence="1">JIC</strain>
    </source>
</reference>
<accession>A0AAW1JSH6</accession>
<comment type="caution">
    <text evidence="1">The sequence shown here is derived from an EMBL/GenBank/DDBJ whole genome shotgun (WGS) entry which is preliminary data.</text>
</comment>
<dbReference type="EMBL" id="JBDFQZ010000007">
    <property type="protein sequence ID" value="KAK9706791.1"/>
    <property type="molecule type" value="Genomic_DNA"/>
</dbReference>
<dbReference type="Proteomes" id="UP001443914">
    <property type="component" value="Unassembled WGS sequence"/>
</dbReference>
<dbReference type="SUPFAM" id="SSF55961">
    <property type="entry name" value="Bet v1-like"/>
    <property type="match status" value="1"/>
</dbReference>
<dbReference type="InterPro" id="IPR023393">
    <property type="entry name" value="START-like_dom_sf"/>
</dbReference>
<evidence type="ECO:0000313" key="2">
    <source>
        <dbReference type="Proteomes" id="UP001443914"/>
    </source>
</evidence>
<dbReference type="AlphaFoldDB" id="A0AAW1JSH6"/>
<sequence length="130" mass="14380">AYKYFIRSSSSSSSSSPGDGVFRNITHVTGLPAETSIERPDELDDDMHVMVFSLVGGDQSDRLVIYQGVISVHEDNTNNINTEFICRTYITVFKNYYAVDVEDARVFVDTIVGLDLKSLARGCGRMNVSA</sequence>
<feature type="non-terminal residue" evidence="1">
    <location>
        <position position="1"/>
    </location>
</feature>
<proteinExistence type="predicted"/>
<gene>
    <name evidence="1" type="ORF">RND81_07G151600</name>
</gene>
<protein>
    <submittedName>
        <fullName evidence="1">Uncharacterized protein</fullName>
    </submittedName>
</protein>